<dbReference type="PIRSF" id="PIRSF010372">
    <property type="entry name" value="PaiB"/>
    <property type="match status" value="1"/>
</dbReference>
<dbReference type="Pfam" id="PF04299">
    <property type="entry name" value="FMN_bind_2"/>
    <property type="match status" value="1"/>
</dbReference>
<protein>
    <submittedName>
        <fullName evidence="1">Transcriptional regulator</fullName>
    </submittedName>
</protein>
<dbReference type="PANTHER" id="PTHR35802:SF1">
    <property type="entry name" value="PROTEASE SYNTHASE AND SPORULATION PROTEIN PAI 2"/>
    <property type="match status" value="1"/>
</dbReference>
<dbReference type="Proteomes" id="UP000033497">
    <property type="component" value="Unassembled WGS sequence"/>
</dbReference>
<dbReference type="Gene3D" id="2.30.110.10">
    <property type="entry name" value="Electron Transport, Fmn-binding Protein, Chain A"/>
    <property type="match status" value="1"/>
</dbReference>
<gene>
    <name evidence="1" type="ORF">MB09_11215</name>
</gene>
<dbReference type="EMBL" id="JSVU01000007">
    <property type="protein sequence ID" value="KJJ37894.1"/>
    <property type="molecule type" value="Genomic_DNA"/>
</dbReference>
<sequence>MYPPPHHQSHDIEKMISVLKHFPLGMLVTAKDGKPFVTHIPFIYNETSKKLVAHLDRSNPQMGTLKDGAEVTVVFKGPDTYISPSIYTTPQLPTWNYIIVHVTGKLQLINEPEAIKQTMVDMTKFLEGKERNFILKQDDPRMERLIDYIQAFEIEITNWEGKFKLSQDKNSQDFENAKEELKRNSQKDVSIFIEEIYKKMT</sequence>
<proteinExistence type="predicted"/>
<reference evidence="1 2" key="1">
    <citation type="submission" date="2014-10" db="EMBL/GenBank/DDBJ databases">
        <title>Genome sequencing of Vitellibacter vladivostokensis KMM 3516.</title>
        <authorList>
            <person name="Thevarajoo S."/>
            <person name="Selvaratnam C."/>
            <person name="Goh K.M."/>
            <person name="Chong C.S."/>
        </authorList>
    </citation>
    <scope>NUCLEOTIDE SEQUENCE [LARGE SCALE GENOMIC DNA]</scope>
    <source>
        <strain evidence="1 2">KMM 3516</strain>
    </source>
</reference>
<evidence type="ECO:0000313" key="1">
    <source>
        <dbReference type="EMBL" id="KJJ37894.1"/>
    </source>
</evidence>
<organism evidence="1 2">
    <name type="scientific">Aequorivita vladivostokensis</name>
    <dbReference type="NCBI Taxonomy" id="171194"/>
    <lineage>
        <taxon>Bacteria</taxon>
        <taxon>Pseudomonadati</taxon>
        <taxon>Bacteroidota</taxon>
        <taxon>Flavobacteriia</taxon>
        <taxon>Flavobacteriales</taxon>
        <taxon>Flavobacteriaceae</taxon>
        <taxon>Aequorivita</taxon>
    </lineage>
</organism>
<evidence type="ECO:0000313" key="2">
    <source>
        <dbReference type="Proteomes" id="UP000033497"/>
    </source>
</evidence>
<name>A0ABR5DGK5_9FLAO</name>
<dbReference type="RefSeq" id="WP_045081006.1">
    <property type="nucleotide sequence ID" value="NZ_JSVU01000007.1"/>
</dbReference>
<comment type="caution">
    <text evidence="1">The sequence shown here is derived from an EMBL/GenBank/DDBJ whole genome shotgun (WGS) entry which is preliminary data.</text>
</comment>
<dbReference type="SUPFAM" id="SSF50475">
    <property type="entry name" value="FMN-binding split barrel"/>
    <property type="match status" value="1"/>
</dbReference>
<dbReference type="PANTHER" id="PTHR35802">
    <property type="entry name" value="PROTEASE SYNTHASE AND SPORULATION PROTEIN PAI 2"/>
    <property type="match status" value="1"/>
</dbReference>
<dbReference type="InterPro" id="IPR007396">
    <property type="entry name" value="TR_PAI2-type"/>
</dbReference>
<accession>A0ABR5DGK5</accession>
<keyword evidence="2" id="KW-1185">Reference proteome</keyword>
<dbReference type="InterPro" id="IPR012349">
    <property type="entry name" value="Split_barrel_FMN-bd"/>
</dbReference>